<feature type="domain" description="CRISPR type III-associated protein" evidence="2">
    <location>
        <begin position="303"/>
        <end position="469"/>
    </location>
</feature>
<accession>A0A1T4XBH3</accession>
<dbReference type="InterPro" id="IPR005537">
    <property type="entry name" value="RAMP_III_fam"/>
</dbReference>
<evidence type="ECO:0000313" key="4">
    <source>
        <dbReference type="Proteomes" id="UP000190460"/>
    </source>
</evidence>
<dbReference type="PANTHER" id="PTHR35579:SF6">
    <property type="entry name" value="DUF324 DOMAIN-CONTAINING PROTEIN"/>
    <property type="match status" value="1"/>
</dbReference>
<gene>
    <name evidence="3" type="ORF">SAMN02745130_02744</name>
</gene>
<keyword evidence="4" id="KW-1185">Reference proteome</keyword>
<dbReference type="AlphaFoldDB" id="A0A1T4XBH3"/>
<dbReference type="CDD" id="cd09726">
    <property type="entry name" value="RAMP_I_III"/>
    <property type="match status" value="2"/>
</dbReference>
<dbReference type="GO" id="GO:0051607">
    <property type="term" value="P:defense response to virus"/>
    <property type="evidence" value="ECO:0007669"/>
    <property type="project" value="UniProtKB-KW"/>
</dbReference>
<dbReference type="PANTHER" id="PTHR35579">
    <property type="entry name" value="CRISPR SYSTEM CMS ENDORIBONUCLEASE CSM3"/>
    <property type="match status" value="1"/>
</dbReference>
<dbReference type="RefSeq" id="WP_078923198.1">
    <property type="nucleotide sequence ID" value="NZ_FUYB01000015.1"/>
</dbReference>
<dbReference type="Pfam" id="PF03787">
    <property type="entry name" value="RAMPs"/>
    <property type="match status" value="2"/>
</dbReference>
<dbReference type="Proteomes" id="UP000190460">
    <property type="component" value="Unassembled WGS sequence"/>
</dbReference>
<dbReference type="EMBL" id="FUYB01000015">
    <property type="protein sequence ID" value="SKA86853.1"/>
    <property type="molecule type" value="Genomic_DNA"/>
</dbReference>
<evidence type="ECO:0000256" key="1">
    <source>
        <dbReference type="ARBA" id="ARBA00023118"/>
    </source>
</evidence>
<organism evidence="3 4">
    <name type="scientific">Thiothrix eikelboomii</name>
    <dbReference type="NCBI Taxonomy" id="92487"/>
    <lineage>
        <taxon>Bacteria</taxon>
        <taxon>Pseudomonadati</taxon>
        <taxon>Pseudomonadota</taxon>
        <taxon>Gammaproteobacteria</taxon>
        <taxon>Thiotrichales</taxon>
        <taxon>Thiotrichaceae</taxon>
        <taxon>Thiothrix</taxon>
    </lineage>
</organism>
<dbReference type="InterPro" id="IPR052216">
    <property type="entry name" value="CRISPR_Csm3_endoribonuclease"/>
</dbReference>
<name>A0A1T4XBH3_9GAMM</name>
<protein>
    <submittedName>
        <fullName evidence="3">CRISPR/Cas system CSM-associated protein Csm3, group 7 of RAMP superfamily</fullName>
    </submittedName>
</protein>
<reference evidence="3 4" key="1">
    <citation type="submission" date="2017-02" db="EMBL/GenBank/DDBJ databases">
        <authorList>
            <person name="Peterson S.W."/>
        </authorList>
    </citation>
    <scope>NUCLEOTIDE SEQUENCE [LARGE SCALE GENOMIC DNA]</scope>
    <source>
        <strain evidence="3 4">ATCC 49788</strain>
    </source>
</reference>
<evidence type="ECO:0000259" key="2">
    <source>
        <dbReference type="Pfam" id="PF03787"/>
    </source>
</evidence>
<sequence>MKPSIFHITRVTLETVTPLSIATGKANGVFDSSLVLDANGLPTIPGSSLTGVLRHLYQDEHGKADSNELFGYQDHKNSEQSHSSRLQVSWGYIQDSKGNAIQGLCLGKQRDAIEKDEILKVALSLAGAPTSRDRVRLNHKGVSADQGKFDRAVLPAGYRFTVELSLWSATQNDAQWERVLALLHHPLFRLGGSTRAGLGRLKIIEVQKLMADLTQEKGRNTFNKMQRDINSRVGFNLRKLSENDNNKIVVTATLILTPNSYWRIGQGEKPTLSDSNGKTADLLPKLEQRIKWKNNNQPEPAAEYLLIPGSSVKGALSHRIAFHANRFNGLWADDYLEPDETGKQKDFDKSEHCDVIQQLFGFASDEQRKGEHKGQAGCVFIDDAYQTFTRTDLQIIMHNSIDRFSGSVRDHMLFSEEMVWGKDVKLCLTIKKDQNITSIAKKSLQYALNDLCQGRLALGAGVSKGHGFFDGEVIWSDGGKWIQGAAE</sequence>
<proteinExistence type="predicted"/>
<feature type="domain" description="CRISPR type III-associated protein" evidence="2">
    <location>
        <begin position="12"/>
        <end position="202"/>
    </location>
</feature>
<dbReference type="OrthoDB" id="9789361at2"/>
<dbReference type="STRING" id="92487.SAMN02745130_02744"/>
<evidence type="ECO:0000313" key="3">
    <source>
        <dbReference type="EMBL" id="SKA86853.1"/>
    </source>
</evidence>
<keyword evidence="1" id="KW-0051">Antiviral defense</keyword>